<protein>
    <submittedName>
        <fullName evidence="1">Uncharacterized protein</fullName>
    </submittedName>
</protein>
<comment type="caution">
    <text evidence="1">The sequence shown here is derived from an EMBL/GenBank/DDBJ whole genome shotgun (WGS) entry which is preliminary data.</text>
</comment>
<gene>
    <name evidence="1" type="ORF">ENM66_03895</name>
</gene>
<accession>A0A7J3Z6R3</accession>
<proteinExistence type="predicted"/>
<organism evidence="1">
    <name type="scientific">Ignisphaera aggregans</name>
    <dbReference type="NCBI Taxonomy" id="334771"/>
    <lineage>
        <taxon>Archaea</taxon>
        <taxon>Thermoproteota</taxon>
        <taxon>Thermoprotei</taxon>
        <taxon>Desulfurococcales</taxon>
        <taxon>Desulfurococcaceae</taxon>
        <taxon>Ignisphaera</taxon>
    </lineage>
</organism>
<sequence>MWSLDRGATEGRWWDVIKDSEDFTGVVLVPVGYDFVIDIDLGENPWLSEDEGLRSSRRSATSW</sequence>
<name>A0A7J3Z6R3_9CREN</name>
<dbReference type="AlphaFoldDB" id="A0A7J3Z6R3"/>
<evidence type="ECO:0000313" key="1">
    <source>
        <dbReference type="EMBL" id="HHQ50476.1"/>
    </source>
</evidence>
<reference evidence="1" key="1">
    <citation type="journal article" date="2020" name="mSystems">
        <title>Genome- and Community-Level Interaction Insights into Carbon Utilization and Element Cycling Functions of Hydrothermarchaeota in Hydrothermal Sediment.</title>
        <authorList>
            <person name="Zhou Z."/>
            <person name="Liu Y."/>
            <person name="Xu W."/>
            <person name="Pan J."/>
            <person name="Luo Z.H."/>
            <person name="Li M."/>
        </authorList>
    </citation>
    <scope>NUCLEOTIDE SEQUENCE [LARGE SCALE GENOMIC DNA]</scope>
    <source>
        <strain evidence="1">SpSt-1105</strain>
    </source>
</reference>
<dbReference type="EMBL" id="DRYQ01000054">
    <property type="protein sequence ID" value="HHQ50476.1"/>
    <property type="molecule type" value="Genomic_DNA"/>
</dbReference>